<sequence>MSPTNNPSDEPFGTIMAIAEEMHRLAELALAQYTPVVEGIISSKSKDVHHIGHTLDGLLDFGFYAPMVELFRRLCRHYYFIDAEAAASYVLTYREMWDSEESGKS</sequence>
<dbReference type="STRING" id="274537.BIU88_09560"/>
<evidence type="ECO:0000313" key="1">
    <source>
        <dbReference type="EMBL" id="AOS84352.1"/>
    </source>
</evidence>
<dbReference type="KEGG" id="clz:BIU88_09560"/>
<dbReference type="OrthoDB" id="1986024at2"/>
<name>A0A1D8CZK2_CHLLM</name>
<dbReference type="Proteomes" id="UP000095185">
    <property type="component" value="Chromosome"/>
</dbReference>
<dbReference type="EMBL" id="CP017305">
    <property type="protein sequence ID" value="AOS84352.1"/>
    <property type="molecule type" value="Genomic_DNA"/>
</dbReference>
<dbReference type="RefSeq" id="WP_069810544.1">
    <property type="nucleotide sequence ID" value="NZ_CP017305.1"/>
</dbReference>
<organism evidence="1 2">
    <name type="scientific">Chlorobaculum limnaeum</name>
    <dbReference type="NCBI Taxonomy" id="274537"/>
    <lineage>
        <taxon>Bacteria</taxon>
        <taxon>Pseudomonadati</taxon>
        <taxon>Chlorobiota</taxon>
        <taxon>Chlorobiia</taxon>
        <taxon>Chlorobiales</taxon>
        <taxon>Chlorobiaceae</taxon>
        <taxon>Chlorobaculum</taxon>
    </lineage>
</organism>
<evidence type="ECO:0000313" key="2">
    <source>
        <dbReference type="Proteomes" id="UP000095185"/>
    </source>
</evidence>
<protein>
    <submittedName>
        <fullName evidence="1">Uncharacterized protein</fullName>
    </submittedName>
</protein>
<proteinExistence type="predicted"/>
<reference evidence="1" key="1">
    <citation type="submission" date="2016-09" db="EMBL/GenBank/DDBJ databases">
        <title>Genome sequence of Chlorobaculum limnaeum.</title>
        <authorList>
            <person name="Liu Z."/>
            <person name="Tank M."/>
            <person name="Bryant D.A."/>
        </authorList>
    </citation>
    <scope>NUCLEOTIDE SEQUENCE [LARGE SCALE GENOMIC DNA]</scope>
    <source>
        <strain evidence="1">DSM 1677</strain>
    </source>
</reference>
<dbReference type="AlphaFoldDB" id="A0A1D8CZK2"/>
<gene>
    <name evidence="1" type="ORF">BIU88_09560</name>
</gene>
<keyword evidence="2" id="KW-1185">Reference proteome</keyword>
<accession>A0A1D8CZK2</accession>